<protein>
    <submittedName>
        <fullName evidence="4">Uncharacterized protein</fullName>
    </submittedName>
</protein>
<gene>
    <name evidence="4" type="ORF">CC86DRAFT_412591</name>
</gene>
<dbReference type="Pfam" id="PF26648">
    <property type="entry name" value="zf_Tbcl_4"/>
    <property type="match status" value="1"/>
</dbReference>
<evidence type="ECO:0000259" key="2">
    <source>
        <dbReference type="Pfam" id="PF26647"/>
    </source>
</evidence>
<sequence length="809" mass="90825">MATAGQLPCGYIKIEDTPSPEPFLEVVAVAPAPVNIGAPAGADPPVLLDPRDPESYLKRCSGLNKKTKVRCNSTIGKKSEQSCHPTYLPTCRAHRDQQSYAGWCQFQYRNGERCSRLFKWTPPHFELCAEHEGHPDTPCYFFRLPLELRHEVYRYLLPSRPIGSSTAVLHDGQQDAFGASFITYPPAPLPPGASFPPPPGQPSLHGPPIGNRTNVLRHHMNHGGTPAQCGVPDNLFPMPALDLFLVNHQFYLETKDLLFSTVPFTIDVRKDGTFMCGRRLLEPRRADGSSHYLIDEADEAKQRFLKYFDFSAVKHYAVDILVENWATGMVYPHNSTWDEEVELYDIRDYISVVVSGVLAKSRNLCKLQVHLCLADFDWSHEQTLANTKLIVGPFESLRNVRQPQILGVSMGKPNHNAMLTIQRPVHSSGSRAPICSVPPLPRHTLCLMPGMPDFDAYASDWARWMSASSSSTITKKPPIRSMFTAFKDFYSELSSVVHAVTYVSGRQGFLHRARVAREQEDVESFRHLRNELIQYWYAYLEQEERKKNDLNKRMSRMLDSDIYPSHEWDQSPNPSRRSSSTTQASSSKSPVFLDPASMAKEGIPMAANPHKHHFQPMGCNMGVLAGPLHNPARQMHMQQIASAILPIGQTQQQMQTQLQRQMAQNQARCQAMRQAALAQSQTHAYLHVQNTTTKRALQATCAPESHQTSALPYPSQPWDQTQFQNSNHAPHHPTHPPNNEDLYAGPNDAVDEWWAQPGPSQERKKRRVDSGFSEMSGVEQEEQRGEVGYVGKGKGRMVAGAGVEVICLE</sequence>
<dbReference type="OrthoDB" id="5600002at2759"/>
<dbReference type="InterPro" id="IPR058251">
    <property type="entry name" value="zf_Tbcl_3"/>
</dbReference>
<dbReference type="AlphaFoldDB" id="A0A6A6ZGY1"/>
<keyword evidence="5" id="KW-1185">Reference proteome</keyword>
<evidence type="ECO:0000259" key="3">
    <source>
        <dbReference type="Pfam" id="PF26648"/>
    </source>
</evidence>
<evidence type="ECO:0000313" key="4">
    <source>
        <dbReference type="EMBL" id="KAF2820138.1"/>
    </source>
</evidence>
<dbReference type="EMBL" id="MU006242">
    <property type="protein sequence ID" value="KAF2820138.1"/>
    <property type="molecule type" value="Genomic_DNA"/>
</dbReference>
<dbReference type="InterPro" id="IPR058252">
    <property type="entry name" value="zf_Tbcl_4"/>
</dbReference>
<feature type="domain" description="Probable treble clef zinc finger fungi" evidence="3">
    <location>
        <begin position="101"/>
        <end position="135"/>
    </location>
</feature>
<reference evidence="4" key="1">
    <citation type="journal article" date="2020" name="Stud. Mycol.">
        <title>101 Dothideomycetes genomes: a test case for predicting lifestyles and emergence of pathogens.</title>
        <authorList>
            <person name="Haridas S."/>
            <person name="Albert R."/>
            <person name="Binder M."/>
            <person name="Bloem J."/>
            <person name="Labutti K."/>
            <person name="Salamov A."/>
            <person name="Andreopoulos B."/>
            <person name="Baker S."/>
            <person name="Barry K."/>
            <person name="Bills G."/>
            <person name="Bluhm B."/>
            <person name="Cannon C."/>
            <person name="Castanera R."/>
            <person name="Culley D."/>
            <person name="Daum C."/>
            <person name="Ezra D."/>
            <person name="Gonzalez J."/>
            <person name="Henrissat B."/>
            <person name="Kuo A."/>
            <person name="Liang C."/>
            <person name="Lipzen A."/>
            <person name="Lutzoni F."/>
            <person name="Magnuson J."/>
            <person name="Mondo S."/>
            <person name="Nolan M."/>
            <person name="Ohm R."/>
            <person name="Pangilinan J."/>
            <person name="Park H.-J."/>
            <person name="Ramirez L."/>
            <person name="Alfaro M."/>
            <person name="Sun H."/>
            <person name="Tritt A."/>
            <person name="Yoshinaga Y."/>
            <person name="Zwiers L.-H."/>
            <person name="Turgeon B."/>
            <person name="Goodwin S."/>
            <person name="Spatafora J."/>
            <person name="Crous P."/>
            <person name="Grigoriev I."/>
        </authorList>
    </citation>
    <scope>NUCLEOTIDE SEQUENCE</scope>
    <source>
        <strain evidence="4">CBS 113818</strain>
    </source>
</reference>
<feature type="region of interest" description="Disordered" evidence="1">
    <location>
        <begin position="563"/>
        <end position="592"/>
    </location>
</feature>
<feature type="compositionally biased region" description="Low complexity" evidence="1">
    <location>
        <begin position="570"/>
        <end position="589"/>
    </location>
</feature>
<proteinExistence type="predicted"/>
<accession>A0A6A6ZGY1</accession>
<evidence type="ECO:0000256" key="1">
    <source>
        <dbReference type="SAM" id="MobiDB-lite"/>
    </source>
</evidence>
<feature type="domain" description="Probable treble clef zinc finger" evidence="2">
    <location>
        <begin position="56"/>
        <end position="100"/>
    </location>
</feature>
<evidence type="ECO:0000313" key="5">
    <source>
        <dbReference type="Proteomes" id="UP000799424"/>
    </source>
</evidence>
<organism evidence="4 5">
    <name type="scientific">Ophiobolus disseminans</name>
    <dbReference type="NCBI Taxonomy" id="1469910"/>
    <lineage>
        <taxon>Eukaryota</taxon>
        <taxon>Fungi</taxon>
        <taxon>Dikarya</taxon>
        <taxon>Ascomycota</taxon>
        <taxon>Pezizomycotina</taxon>
        <taxon>Dothideomycetes</taxon>
        <taxon>Pleosporomycetidae</taxon>
        <taxon>Pleosporales</taxon>
        <taxon>Pleosporineae</taxon>
        <taxon>Phaeosphaeriaceae</taxon>
        <taxon>Ophiobolus</taxon>
    </lineage>
</organism>
<feature type="region of interest" description="Disordered" evidence="1">
    <location>
        <begin position="700"/>
        <end position="793"/>
    </location>
</feature>
<dbReference type="Pfam" id="PF26647">
    <property type="entry name" value="zf_Tbcl_3"/>
    <property type="match status" value="1"/>
</dbReference>
<dbReference type="Proteomes" id="UP000799424">
    <property type="component" value="Unassembled WGS sequence"/>
</dbReference>
<name>A0A6A6ZGY1_9PLEO</name>